<dbReference type="PANTHER" id="PTHR18945">
    <property type="entry name" value="NEUROTRANSMITTER GATED ION CHANNEL"/>
    <property type="match status" value="1"/>
</dbReference>
<accession>A0A814GM03</accession>
<dbReference type="Proteomes" id="UP000663877">
    <property type="component" value="Unassembled WGS sequence"/>
</dbReference>
<dbReference type="InterPro" id="IPR038050">
    <property type="entry name" value="Neuro_actylchol_rec"/>
</dbReference>
<evidence type="ECO:0000313" key="4">
    <source>
        <dbReference type="EMBL" id="CAF0998239.1"/>
    </source>
</evidence>
<keyword evidence="3" id="KW-0472">Membrane</keyword>
<dbReference type="GO" id="GO:0005230">
    <property type="term" value="F:extracellular ligand-gated monoatomic ion channel activity"/>
    <property type="evidence" value="ECO:0007669"/>
    <property type="project" value="InterPro"/>
</dbReference>
<dbReference type="EMBL" id="CAJNOI010000071">
    <property type="protein sequence ID" value="CAF0998239.1"/>
    <property type="molecule type" value="Genomic_DNA"/>
</dbReference>
<organism evidence="4 5">
    <name type="scientific">Adineta steineri</name>
    <dbReference type="NCBI Taxonomy" id="433720"/>
    <lineage>
        <taxon>Eukaryota</taxon>
        <taxon>Metazoa</taxon>
        <taxon>Spiralia</taxon>
        <taxon>Gnathifera</taxon>
        <taxon>Rotifera</taxon>
        <taxon>Eurotatoria</taxon>
        <taxon>Bdelloidea</taxon>
        <taxon>Adinetida</taxon>
        <taxon>Adinetidae</taxon>
        <taxon>Adineta</taxon>
    </lineage>
</organism>
<dbReference type="SUPFAM" id="SSF63712">
    <property type="entry name" value="Nicotinic receptor ligand binding domain-like"/>
    <property type="match status" value="1"/>
</dbReference>
<comment type="caution">
    <text evidence="4">The sequence shown here is derived from an EMBL/GenBank/DDBJ whole genome shotgun (WGS) entry which is preliminary data.</text>
</comment>
<dbReference type="Gene3D" id="1.20.58.390">
    <property type="entry name" value="Neurotransmitter-gated ion-channel transmembrane domain"/>
    <property type="match status" value="1"/>
</dbReference>
<dbReference type="InterPro" id="IPR036734">
    <property type="entry name" value="Neur_chan_lig-bd_sf"/>
</dbReference>
<sequence length="491" mass="56431">MALAGNTNFLLGASHTSHTRSTAAARHHNSIPETPNLRTLHRLTSSVQSFEDTLSLASPCTSTSYPYLEQFAAKNASFFTIPTTEYRDSTAFTSLGRVDNYRSTSAILPSNVTSPDDTHNKSSDETTGSTYLSHVTATIPSDINERNLPIEVRVRCIFLRVGEIDTLNERYTSEIFFEASWFARDYKIGSKYEPQMGHFNPQLIVLNNMGDSLRHDKWYSTSKTNENGLIEITEYHKFKGVFWERMELNHFPYDVQELSISLTTPLTQNDIHFVENKEKPSGVNRTVFSDQQSWHLYEHVEFQFEQYREEYSINYDQLHPVLVCTCHVGRKCGYYVWNAYFLIFLITSAALSTFSIPPSNSHGRLQITCTLLLTSVTFRWVVNKSLPTISYLTALDIYAIASIVALSSYLTPIATNALHLSLYPEYSLCRLDRYGFYVLSFAFCLYQILILLWTFWTPYKRRRVMQRKDEKNREDFISKFGQSESSSGKVN</sequence>
<dbReference type="AlphaFoldDB" id="A0A814GM03"/>
<evidence type="ECO:0000256" key="1">
    <source>
        <dbReference type="ARBA" id="ARBA00004141"/>
    </source>
</evidence>
<evidence type="ECO:0000313" key="5">
    <source>
        <dbReference type="Proteomes" id="UP000663877"/>
    </source>
</evidence>
<keyword evidence="3" id="KW-0812">Transmembrane</keyword>
<dbReference type="Gene3D" id="2.70.170.10">
    <property type="entry name" value="Neurotransmitter-gated ion-channel ligand-binding domain"/>
    <property type="match status" value="1"/>
</dbReference>
<comment type="subcellular location">
    <subcellularLocation>
        <location evidence="1">Membrane</location>
        <topology evidence="1">Multi-pass membrane protein</topology>
    </subcellularLocation>
</comment>
<dbReference type="SUPFAM" id="SSF90112">
    <property type="entry name" value="Neurotransmitter-gated ion-channel transmembrane pore"/>
    <property type="match status" value="1"/>
</dbReference>
<feature type="region of interest" description="Disordered" evidence="2">
    <location>
        <begin position="16"/>
        <end position="35"/>
    </location>
</feature>
<dbReference type="GO" id="GO:0016020">
    <property type="term" value="C:membrane"/>
    <property type="evidence" value="ECO:0007669"/>
    <property type="project" value="UniProtKB-SubCell"/>
</dbReference>
<dbReference type="InterPro" id="IPR006201">
    <property type="entry name" value="Neur_channel"/>
</dbReference>
<evidence type="ECO:0000256" key="3">
    <source>
        <dbReference type="SAM" id="Phobius"/>
    </source>
</evidence>
<keyword evidence="3" id="KW-1133">Transmembrane helix</keyword>
<protein>
    <submittedName>
        <fullName evidence="4">Uncharacterized protein</fullName>
    </submittedName>
</protein>
<feature type="transmembrane region" description="Helical" evidence="3">
    <location>
        <begin position="339"/>
        <end position="357"/>
    </location>
</feature>
<dbReference type="InterPro" id="IPR036719">
    <property type="entry name" value="Neuro-gated_channel_TM_sf"/>
</dbReference>
<dbReference type="GO" id="GO:0004888">
    <property type="term" value="F:transmembrane signaling receptor activity"/>
    <property type="evidence" value="ECO:0007669"/>
    <property type="project" value="InterPro"/>
</dbReference>
<feature type="transmembrane region" description="Helical" evidence="3">
    <location>
        <begin position="363"/>
        <end position="382"/>
    </location>
</feature>
<feature type="transmembrane region" description="Helical" evidence="3">
    <location>
        <begin position="434"/>
        <end position="456"/>
    </location>
</feature>
<feature type="region of interest" description="Disordered" evidence="2">
    <location>
        <begin position="107"/>
        <end position="129"/>
    </location>
</feature>
<proteinExistence type="predicted"/>
<evidence type="ECO:0000256" key="2">
    <source>
        <dbReference type="SAM" id="MobiDB-lite"/>
    </source>
</evidence>
<feature type="transmembrane region" description="Helical" evidence="3">
    <location>
        <begin position="394"/>
        <end position="414"/>
    </location>
</feature>
<name>A0A814GM03_9BILA</name>
<gene>
    <name evidence="4" type="ORF">BJG266_LOCUS15784</name>
</gene>
<reference evidence="4" key="1">
    <citation type="submission" date="2021-02" db="EMBL/GenBank/DDBJ databases">
        <authorList>
            <person name="Nowell W R."/>
        </authorList>
    </citation>
    <scope>NUCLEOTIDE SEQUENCE</scope>
</reference>